<reference evidence="2" key="1">
    <citation type="submission" date="2018-05" db="EMBL/GenBank/DDBJ databases">
        <authorList>
            <person name="Lanie J.A."/>
            <person name="Ng W.-L."/>
            <person name="Kazmierczak K.M."/>
            <person name="Andrzejewski T.M."/>
            <person name="Davidsen T.M."/>
            <person name="Wayne K.J."/>
            <person name="Tettelin H."/>
            <person name="Glass J.I."/>
            <person name="Rusch D."/>
            <person name="Podicherti R."/>
            <person name="Tsui H.-C.T."/>
            <person name="Winkler M.E."/>
        </authorList>
    </citation>
    <scope>NUCLEOTIDE SEQUENCE</scope>
</reference>
<feature type="region of interest" description="Disordered" evidence="1">
    <location>
        <begin position="143"/>
        <end position="183"/>
    </location>
</feature>
<feature type="compositionally biased region" description="Basic and acidic residues" evidence="1">
    <location>
        <begin position="148"/>
        <end position="160"/>
    </location>
</feature>
<gene>
    <name evidence="2" type="ORF">METZ01_LOCUS392114</name>
</gene>
<sequence>MICSRCNKNNPESSKFCVYCANKLELDNKENASQLSKLESQTNSSNDINKRIDELDHKIGLILNALSERGIIKQPTDDTRIEVPKETTQEIDADKTPLTADKDVTPTKYKDCKSCGVQNESESKFCIQCGNLLQKQSETFGDIYDAPIDDKPIDSKDLSEKVTAPTESKTSAQQSKSFRLDSI</sequence>
<dbReference type="EMBL" id="UINC01147752">
    <property type="protein sequence ID" value="SVD39260.1"/>
    <property type="molecule type" value="Genomic_DNA"/>
</dbReference>
<evidence type="ECO:0000256" key="1">
    <source>
        <dbReference type="SAM" id="MobiDB-lite"/>
    </source>
</evidence>
<name>A0A382UYI4_9ZZZZ</name>
<evidence type="ECO:0000313" key="2">
    <source>
        <dbReference type="EMBL" id="SVD39260.1"/>
    </source>
</evidence>
<proteinExistence type="predicted"/>
<feature type="region of interest" description="Disordered" evidence="1">
    <location>
        <begin position="83"/>
        <end position="103"/>
    </location>
</feature>
<evidence type="ECO:0008006" key="3">
    <source>
        <dbReference type="Google" id="ProtNLM"/>
    </source>
</evidence>
<organism evidence="2">
    <name type="scientific">marine metagenome</name>
    <dbReference type="NCBI Taxonomy" id="408172"/>
    <lineage>
        <taxon>unclassified sequences</taxon>
        <taxon>metagenomes</taxon>
        <taxon>ecological metagenomes</taxon>
    </lineage>
</organism>
<accession>A0A382UYI4</accession>
<feature type="non-terminal residue" evidence="2">
    <location>
        <position position="183"/>
    </location>
</feature>
<dbReference type="AlphaFoldDB" id="A0A382UYI4"/>
<protein>
    <recommendedName>
        <fullName evidence="3">Zinc-ribbon domain-containing protein</fullName>
    </recommendedName>
</protein>
<feature type="compositionally biased region" description="Polar residues" evidence="1">
    <location>
        <begin position="165"/>
        <end position="177"/>
    </location>
</feature>